<comment type="caution">
    <text evidence="3">The sequence shown here is derived from an EMBL/GenBank/DDBJ whole genome shotgun (WGS) entry which is preliminary data.</text>
</comment>
<dbReference type="PANTHER" id="PTHR43540">
    <property type="entry name" value="PEROXYUREIDOACRYLATE/UREIDOACRYLATE AMIDOHYDROLASE-RELATED"/>
    <property type="match status" value="1"/>
</dbReference>
<feature type="domain" description="Isochorismatase-like" evidence="2">
    <location>
        <begin position="5"/>
        <end position="151"/>
    </location>
</feature>
<dbReference type="CDD" id="cd01014">
    <property type="entry name" value="nicotinamidase_related"/>
    <property type="match status" value="1"/>
</dbReference>
<reference evidence="3 4" key="1">
    <citation type="journal article" date="2016" name="Syst. Appl. Microbiol.">
        <title>Pararhizobium polonicum sp. nov. isolated from tumors on stone fruit rootstocks.</title>
        <authorList>
            <person name="Pulawska J."/>
            <person name="Kuzmanovic N."/>
            <person name="Willems A."/>
            <person name="Pothier J.F."/>
        </authorList>
    </citation>
    <scope>NUCLEOTIDE SEQUENCE [LARGE SCALE GENOMIC DNA]</scope>
    <source>
        <strain evidence="3 4">F5.1</strain>
    </source>
</reference>
<name>A0A1C7P7P8_9HYPH</name>
<dbReference type="Pfam" id="PF00857">
    <property type="entry name" value="Isochorismatase"/>
    <property type="match status" value="1"/>
</dbReference>
<gene>
    <name evidence="3" type="ORF">ADU59_10365</name>
</gene>
<dbReference type="PANTHER" id="PTHR43540:SF1">
    <property type="entry name" value="ISOCHORISMATASE HYDROLASE"/>
    <property type="match status" value="1"/>
</dbReference>
<accession>A0A1C7P7P8</accession>
<dbReference type="EMBL" id="LGLV01000006">
    <property type="protein sequence ID" value="OBZ95754.1"/>
    <property type="molecule type" value="Genomic_DNA"/>
</dbReference>
<dbReference type="Proteomes" id="UP000093111">
    <property type="component" value="Unassembled WGS sequence"/>
</dbReference>
<dbReference type="OrthoDB" id="9794942at2"/>
<keyword evidence="1" id="KW-0378">Hydrolase</keyword>
<dbReference type="InterPro" id="IPR036380">
    <property type="entry name" value="Isochorismatase-like_sf"/>
</dbReference>
<dbReference type="Gene3D" id="3.40.50.850">
    <property type="entry name" value="Isochorismatase-like"/>
    <property type="match status" value="1"/>
</dbReference>
<dbReference type="RefSeq" id="WP_068954007.1">
    <property type="nucleotide sequence ID" value="NZ_LGLV01000006.1"/>
</dbReference>
<evidence type="ECO:0000313" key="3">
    <source>
        <dbReference type="EMBL" id="OBZ95754.1"/>
    </source>
</evidence>
<evidence type="ECO:0000259" key="2">
    <source>
        <dbReference type="Pfam" id="PF00857"/>
    </source>
</evidence>
<keyword evidence="4" id="KW-1185">Reference proteome</keyword>
<evidence type="ECO:0000256" key="1">
    <source>
        <dbReference type="ARBA" id="ARBA00022801"/>
    </source>
</evidence>
<dbReference type="STRING" id="1612624.ADU59_10365"/>
<dbReference type="InterPro" id="IPR000868">
    <property type="entry name" value="Isochorismatase-like_dom"/>
</dbReference>
<dbReference type="AlphaFoldDB" id="A0A1C7P7P8"/>
<protein>
    <submittedName>
        <fullName evidence="3">Isochorismatase</fullName>
    </submittedName>
</protein>
<sequence length="182" mass="19139">MSKRAIVAVDIQNEYFASGKLPLVGIEEAAANAAKVLAHARAKGDLVIHVRHETSDPQDPIFIPGTPGVEISPIVGPLSGETVIVKNYPNSFRETGLKEILDAKGIEEVVLVGAMTHMCIDATARAAADFGYSTVTVHDACATLDLEFEGATVPAAQVHAAIMSALAFAYGEVIDTNALLSR</sequence>
<proteinExistence type="predicted"/>
<dbReference type="SUPFAM" id="SSF52499">
    <property type="entry name" value="Isochorismatase-like hydrolases"/>
    <property type="match status" value="1"/>
</dbReference>
<organism evidence="3 4">
    <name type="scientific">Pararhizobium polonicum</name>
    <dbReference type="NCBI Taxonomy" id="1612624"/>
    <lineage>
        <taxon>Bacteria</taxon>
        <taxon>Pseudomonadati</taxon>
        <taxon>Pseudomonadota</taxon>
        <taxon>Alphaproteobacteria</taxon>
        <taxon>Hyphomicrobiales</taxon>
        <taxon>Rhizobiaceae</taxon>
        <taxon>Rhizobium/Agrobacterium group</taxon>
        <taxon>Pararhizobium</taxon>
    </lineage>
</organism>
<evidence type="ECO:0000313" key="4">
    <source>
        <dbReference type="Proteomes" id="UP000093111"/>
    </source>
</evidence>
<dbReference type="PATRIC" id="fig|1612624.7.peg.3624"/>
<dbReference type="InterPro" id="IPR050272">
    <property type="entry name" value="Isochorismatase-like_hydrls"/>
</dbReference>
<dbReference type="GO" id="GO:0016787">
    <property type="term" value="F:hydrolase activity"/>
    <property type="evidence" value="ECO:0007669"/>
    <property type="project" value="UniProtKB-KW"/>
</dbReference>